<dbReference type="EMBL" id="OX451738">
    <property type="protein sequence ID" value="CAI8603026.1"/>
    <property type="molecule type" value="Genomic_DNA"/>
</dbReference>
<keyword evidence="2" id="KW-1185">Reference proteome</keyword>
<dbReference type="AlphaFoldDB" id="A0AAV0ZXE9"/>
<proteinExistence type="predicted"/>
<sequence>MEDKARFQKAFVGKVTILGSAYKVQTYLEIEGYFGVKVTHLGANLCFLEESEEWVIEDLIGEGETWWKQWFSEVRRWNEEDVNNGRLA</sequence>
<dbReference type="Proteomes" id="UP001157006">
    <property type="component" value="Chromosome 3"/>
</dbReference>
<gene>
    <name evidence="1" type="ORF">VFH_III067600</name>
</gene>
<accession>A0AAV0ZXE9</accession>
<evidence type="ECO:0000313" key="1">
    <source>
        <dbReference type="EMBL" id="CAI8603026.1"/>
    </source>
</evidence>
<name>A0AAV0ZXE9_VICFA</name>
<organism evidence="1 2">
    <name type="scientific">Vicia faba</name>
    <name type="common">Broad bean</name>
    <name type="synonym">Faba vulgaris</name>
    <dbReference type="NCBI Taxonomy" id="3906"/>
    <lineage>
        <taxon>Eukaryota</taxon>
        <taxon>Viridiplantae</taxon>
        <taxon>Streptophyta</taxon>
        <taxon>Embryophyta</taxon>
        <taxon>Tracheophyta</taxon>
        <taxon>Spermatophyta</taxon>
        <taxon>Magnoliopsida</taxon>
        <taxon>eudicotyledons</taxon>
        <taxon>Gunneridae</taxon>
        <taxon>Pentapetalae</taxon>
        <taxon>rosids</taxon>
        <taxon>fabids</taxon>
        <taxon>Fabales</taxon>
        <taxon>Fabaceae</taxon>
        <taxon>Papilionoideae</taxon>
        <taxon>50 kb inversion clade</taxon>
        <taxon>NPAAA clade</taxon>
        <taxon>Hologalegina</taxon>
        <taxon>IRL clade</taxon>
        <taxon>Fabeae</taxon>
        <taxon>Vicia</taxon>
    </lineage>
</organism>
<evidence type="ECO:0000313" key="2">
    <source>
        <dbReference type="Proteomes" id="UP001157006"/>
    </source>
</evidence>
<protein>
    <submittedName>
        <fullName evidence="1">Uncharacterized protein</fullName>
    </submittedName>
</protein>
<reference evidence="1 2" key="1">
    <citation type="submission" date="2023-01" db="EMBL/GenBank/DDBJ databases">
        <authorList>
            <person name="Kreplak J."/>
        </authorList>
    </citation>
    <scope>NUCLEOTIDE SEQUENCE [LARGE SCALE GENOMIC DNA]</scope>
</reference>